<sequence>MKRSDYAFSCGGCICNHCANSVETIDNCTGEAKEPCFVCDECRWYDGDTKNPDKWKQECDEYIITEEQAKRNRKKFKIVK</sequence>
<comment type="caution">
    <text evidence="1">The sequence shown here is derived from an EMBL/GenBank/DDBJ whole genome shotgun (WGS) entry which is preliminary data.</text>
</comment>
<organism evidence="1 2">
    <name type="scientific">Dorea longicatena</name>
    <dbReference type="NCBI Taxonomy" id="88431"/>
    <lineage>
        <taxon>Bacteria</taxon>
        <taxon>Bacillati</taxon>
        <taxon>Bacillota</taxon>
        <taxon>Clostridia</taxon>
        <taxon>Lachnospirales</taxon>
        <taxon>Lachnospiraceae</taxon>
        <taxon>Dorea</taxon>
    </lineage>
</organism>
<evidence type="ECO:0000313" key="1">
    <source>
        <dbReference type="EMBL" id="MZK08952.1"/>
    </source>
</evidence>
<gene>
    <name evidence="1" type="ORF">GT576_00995</name>
</gene>
<dbReference type="EMBL" id="WWSH01000001">
    <property type="protein sequence ID" value="MZK08952.1"/>
    <property type="molecule type" value="Genomic_DNA"/>
</dbReference>
<accession>A0A6N9JSR7</accession>
<dbReference type="AlphaFoldDB" id="A0A6N9JSR7"/>
<reference evidence="1 2" key="1">
    <citation type="journal article" date="2019" name="Nat. Med.">
        <title>A library of human gut bacterial isolates paired with longitudinal multiomics data enables mechanistic microbiome research.</title>
        <authorList>
            <person name="Poyet M."/>
            <person name="Groussin M."/>
            <person name="Gibbons S.M."/>
            <person name="Avila-Pacheco J."/>
            <person name="Jiang X."/>
            <person name="Kearney S.M."/>
            <person name="Perrotta A.R."/>
            <person name="Berdy B."/>
            <person name="Zhao S."/>
            <person name="Lieberman T.D."/>
            <person name="Swanson P.K."/>
            <person name="Smith M."/>
            <person name="Roesemann S."/>
            <person name="Alexander J.E."/>
            <person name="Rich S.A."/>
            <person name="Livny J."/>
            <person name="Vlamakis H."/>
            <person name="Clish C."/>
            <person name="Bullock K."/>
            <person name="Deik A."/>
            <person name="Scott J."/>
            <person name="Pierce K.A."/>
            <person name="Xavier R.J."/>
            <person name="Alm E.J."/>
        </authorList>
    </citation>
    <scope>NUCLEOTIDE SEQUENCE [LARGE SCALE GENOMIC DNA]</scope>
    <source>
        <strain evidence="1 2">BIOML-A1</strain>
    </source>
</reference>
<evidence type="ECO:0000313" key="2">
    <source>
        <dbReference type="Proteomes" id="UP000449249"/>
    </source>
</evidence>
<dbReference type="Proteomes" id="UP000449249">
    <property type="component" value="Unassembled WGS sequence"/>
</dbReference>
<proteinExistence type="predicted"/>
<dbReference type="RefSeq" id="WP_161169807.1">
    <property type="nucleotide sequence ID" value="NZ_WWSH01000001.1"/>
</dbReference>
<name>A0A6N9JSR7_9FIRM</name>
<protein>
    <submittedName>
        <fullName evidence="1">Uncharacterized protein</fullName>
    </submittedName>
</protein>